<name>A0A2H6BWN7_MICAE</name>
<proteinExistence type="predicted"/>
<dbReference type="AlphaFoldDB" id="A0A2H6BWN7"/>
<accession>A0A2H6BWN7</accession>
<reference evidence="2" key="1">
    <citation type="submission" date="2017-12" db="EMBL/GenBank/DDBJ databases">
        <title>Improved Draft Genome Sequence of Microcystis aeruginosa NIES-298, a Microcystin-Producing Cyanobacterium from Lake Kasumigaura, Japan.</title>
        <authorList>
            <person name="Yamaguchi H."/>
            <person name="Suzuki S."/>
            <person name="Kawachi M."/>
        </authorList>
    </citation>
    <scope>NUCLEOTIDE SEQUENCE [LARGE SCALE GENOMIC DNA]</scope>
    <source>
        <strain evidence="2">NIES-298</strain>
    </source>
</reference>
<dbReference type="Proteomes" id="UP000236321">
    <property type="component" value="Unassembled WGS sequence"/>
</dbReference>
<dbReference type="RefSeq" id="WP_103113063.1">
    <property type="nucleotide sequence ID" value="NZ_BEIU01000014.1"/>
</dbReference>
<organism evidence="1 2">
    <name type="scientific">Microcystis aeruginosa NIES-298</name>
    <dbReference type="NCBI Taxonomy" id="449468"/>
    <lineage>
        <taxon>Bacteria</taxon>
        <taxon>Bacillati</taxon>
        <taxon>Cyanobacteriota</taxon>
        <taxon>Cyanophyceae</taxon>
        <taxon>Oscillatoriophycideae</taxon>
        <taxon>Chroococcales</taxon>
        <taxon>Microcystaceae</taxon>
        <taxon>Microcystis</taxon>
    </lineage>
</organism>
<evidence type="ECO:0000313" key="2">
    <source>
        <dbReference type="Proteomes" id="UP000236321"/>
    </source>
</evidence>
<dbReference type="EMBL" id="BEYQ01000013">
    <property type="protein sequence ID" value="GBD54594.1"/>
    <property type="molecule type" value="Genomic_DNA"/>
</dbReference>
<evidence type="ECO:0000313" key="1">
    <source>
        <dbReference type="EMBL" id="GBD54594.1"/>
    </source>
</evidence>
<gene>
    <name evidence="1" type="ORF">BGM30_36870</name>
</gene>
<protein>
    <submittedName>
        <fullName evidence="1">Uncharacterized protein</fullName>
    </submittedName>
</protein>
<comment type="caution">
    <text evidence="1">The sequence shown here is derived from an EMBL/GenBank/DDBJ whole genome shotgun (WGS) entry which is preliminary data.</text>
</comment>
<sequence>MKKFIGYASVFIVSFSGSAGAFDNEQLIALNNSDIAGTCWKSSFSSGTVQRRFNSNGTFEQFQFNNNPTSVIVWRGAWKISSNAIWERVTDTTIAGVTRSAPNSKWEQSFVVSNGRLINSSGYVFTLGCN</sequence>